<evidence type="ECO:0000256" key="6">
    <source>
        <dbReference type="ARBA" id="ARBA00022692"/>
    </source>
</evidence>
<evidence type="ECO:0000256" key="3">
    <source>
        <dbReference type="ARBA" id="ARBA00012438"/>
    </source>
</evidence>
<dbReference type="GO" id="GO:0009927">
    <property type="term" value="F:histidine phosphotransfer kinase activity"/>
    <property type="evidence" value="ECO:0007669"/>
    <property type="project" value="TreeGrafter"/>
</dbReference>
<dbReference type="GO" id="GO:0000155">
    <property type="term" value="F:phosphorelay sensor kinase activity"/>
    <property type="evidence" value="ECO:0007669"/>
    <property type="project" value="InterPro"/>
</dbReference>
<evidence type="ECO:0000256" key="9">
    <source>
        <dbReference type="ARBA" id="ARBA00023136"/>
    </source>
</evidence>
<keyword evidence="6 11" id="KW-0812">Transmembrane</keyword>
<evidence type="ECO:0000256" key="7">
    <source>
        <dbReference type="ARBA" id="ARBA00022777"/>
    </source>
</evidence>
<feature type="domain" description="Histidine kinase" evidence="12">
    <location>
        <begin position="232"/>
        <end position="448"/>
    </location>
</feature>
<dbReference type="CDD" id="cd00082">
    <property type="entry name" value="HisKA"/>
    <property type="match status" value="1"/>
</dbReference>
<dbReference type="Pfam" id="PF02518">
    <property type="entry name" value="HATPase_c"/>
    <property type="match status" value="1"/>
</dbReference>
<keyword evidence="5" id="KW-0808">Transferase</keyword>
<evidence type="ECO:0000256" key="2">
    <source>
        <dbReference type="ARBA" id="ARBA00004141"/>
    </source>
</evidence>
<feature type="transmembrane region" description="Helical" evidence="11">
    <location>
        <begin position="170"/>
        <end position="191"/>
    </location>
</feature>
<keyword evidence="4 10" id="KW-0597">Phosphoprotein</keyword>
<accession>A0A1E7ZB07</accession>
<feature type="modified residue" description="4-aspartylphosphate" evidence="10">
    <location>
        <position position="514"/>
    </location>
</feature>
<comment type="caution">
    <text evidence="14">The sequence shown here is derived from an EMBL/GenBank/DDBJ whole genome shotgun (WGS) entry which is preliminary data.</text>
</comment>
<keyword evidence="9 11" id="KW-0472">Membrane</keyword>
<keyword evidence="15" id="KW-1185">Reference proteome</keyword>
<dbReference type="PROSITE" id="PS50109">
    <property type="entry name" value="HIS_KIN"/>
    <property type="match status" value="1"/>
</dbReference>
<keyword evidence="8 11" id="KW-1133">Transmembrane helix</keyword>
<evidence type="ECO:0000256" key="1">
    <source>
        <dbReference type="ARBA" id="ARBA00000085"/>
    </source>
</evidence>
<dbReference type="EC" id="2.7.13.3" evidence="3"/>
<dbReference type="InterPro" id="IPR029095">
    <property type="entry name" value="NarX-like_N"/>
</dbReference>
<evidence type="ECO:0000256" key="11">
    <source>
        <dbReference type="SAM" id="Phobius"/>
    </source>
</evidence>
<dbReference type="PANTHER" id="PTHR43047">
    <property type="entry name" value="TWO-COMPONENT HISTIDINE PROTEIN KINASE"/>
    <property type="match status" value="1"/>
</dbReference>
<dbReference type="Pfam" id="PF00072">
    <property type="entry name" value="Response_reg"/>
    <property type="match status" value="2"/>
</dbReference>
<dbReference type="Pfam" id="PF00512">
    <property type="entry name" value="HisKA"/>
    <property type="match status" value="1"/>
</dbReference>
<evidence type="ECO:0000313" key="14">
    <source>
        <dbReference type="EMBL" id="OFC70703.1"/>
    </source>
</evidence>
<dbReference type="PANTHER" id="PTHR43047:SF72">
    <property type="entry name" value="OSMOSENSING HISTIDINE PROTEIN KINASE SLN1"/>
    <property type="match status" value="1"/>
</dbReference>
<comment type="subcellular location">
    <subcellularLocation>
        <location evidence="2">Membrane</location>
        <topology evidence="2">Multi-pass membrane protein</topology>
    </subcellularLocation>
</comment>
<evidence type="ECO:0000259" key="13">
    <source>
        <dbReference type="PROSITE" id="PS50110"/>
    </source>
</evidence>
<evidence type="ECO:0000256" key="5">
    <source>
        <dbReference type="ARBA" id="ARBA00022679"/>
    </source>
</evidence>
<dbReference type="CDD" id="cd17546">
    <property type="entry name" value="REC_hyHK_CKI1_RcsC-like"/>
    <property type="match status" value="1"/>
</dbReference>
<dbReference type="Proteomes" id="UP000175691">
    <property type="component" value="Unassembled WGS sequence"/>
</dbReference>
<dbReference type="Gene3D" id="3.30.565.10">
    <property type="entry name" value="Histidine kinase-like ATPase, C-terminal domain"/>
    <property type="match status" value="1"/>
</dbReference>
<dbReference type="InterPro" id="IPR005467">
    <property type="entry name" value="His_kinase_dom"/>
</dbReference>
<evidence type="ECO:0000256" key="4">
    <source>
        <dbReference type="ARBA" id="ARBA00022553"/>
    </source>
</evidence>
<gene>
    <name evidence="14" type="ORF">BFC18_11845</name>
</gene>
<dbReference type="InterPro" id="IPR004358">
    <property type="entry name" value="Sig_transdc_His_kin-like_C"/>
</dbReference>
<evidence type="ECO:0000256" key="8">
    <source>
        <dbReference type="ARBA" id="ARBA00022989"/>
    </source>
</evidence>
<dbReference type="InterPro" id="IPR001789">
    <property type="entry name" value="Sig_transdc_resp-reg_receiver"/>
</dbReference>
<dbReference type="SUPFAM" id="SSF52172">
    <property type="entry name" value="CheY-like"/>
    <property type="match status" value="2"/>
</dbReference>
<sequence length="712" mass="78979">MLAACAITLLMTGYFVWTQSYLDATQIQPKIINIAGYQRMLSQRIAFLQTLLTDESKEVEQKRLRNELIARTSEFLRNHEILVGRQPLEGVFTPLSEELEQLYFSDEGALDKKALQYGENALYLASASAARGSNLKPVTLAAATAMLRNLDRAVQLFEMQLSRDIKFNQMMLLAVWFITTCLALLIILLLFRPLKNLVLAQFAMVQETRNDILNEREQTNRMMSSTEEFIKAMSREFRSPIAVIIGALELLPNAKNRQAALLQKAENACYTLLSLSSNLMESLSGDTSVTAKAEDFILVRALDDAYSEFLYNCQKKNLNHQIVNDSSLPYLVHGYPELLVKALKSVLDNAIKFTPHGMVSVYNRMAIVDGARVIIIRVVDTGIGIHEDELERIFERFTTSYDPAYSFSGAGTGLYTARKLLAKAGGSITVSSALQSGSEFTLTVPLESAKHQPEALTNDQFSNRFAVVDDQEITRIYIQSMIEAEGFAVDTYKSGADLLANQEKVKSYSGIITDYFMPGINGVELITYLQAIMGKNMPPVMMVSASPHIANVIANSDATAWQVFVKPIDKNRFTDAIKALASNKSLHAPPSGDFSVLVVEDESINAEILCDMLENMGYDVSIAADGETALHKAIEKNYDAILLDLHLPDISGFEVATLLKERGCQSKLVSVTASAYPADAQRAFAAGIRYHLVKPVAYQELKSMLRLLLVQD</sequence>
<feature type="modified residue" description="4-aspartylphosphate" evidence="10">
    <location>
        <position position="644"/>
    </location>
</feature>
<protein>
    <recommendedName>
        <fullName evidence="3">histidine kinase</fullName>
        <ecNumber evidence="3">2.7.13.3</ecNumber>
    </recommendedName>
</protein>
<reference evidence="14" key="1">
    <citation type="submission" date="2016-08" db="EMBL/GenBank/DDBJ databases">
        <authorList>
            <person name="Seilhamer J.J."/>
        </authorList>
    </citation>
    <scope>NUCLEOTIDE SEQUENCE [LARGE SCALE GENOMIC DNA]</scope>
    <source>
        <strain evidence="14">KCTC 42603</strain>
    </source>
</reference>
<evidence type="ECO:0000259" key="12">
    <source>
        <dbReference type="PROSITE" id="PS50109"/>
    </source>
</evidence>
<dbReference type="GO" id="GO:0005886">
    <property type="term" value="C:plasma membrane"/>
    <property type="evidence" value="ECO:0007669"/>
    <property type="project" value="TreeGrafter"/>
</dbReference>
<organism evidence="14 15">
    <name type="scientific">Alteromonas confluentis</name>
    <dbReference type="NCBI Taxonomy" id="1656094"/>
    <lineage>
        <taxon>Bacteria</taxon>
        <taxon>Pseudomonadati</taxon>
        <taxon>Pseudomonadota</taxon>
        <taxon>Gammaproteobacteria</taxon>
        <taxon>Alteromonadales</taxon>
        <taxon>Alteromonadaceae</taxon>
        <taxon>Alteromonas/Salinimonas group</taxon>
        <taxon>Alteromonas</taxon>
    </lineage>
</organism>
<dbReference type="SUPFAM" id="SSF47384">
    <property type="entry name" value="Homodimeric domain of signal transducing histidine kinase"/>
    <property type="match status" value="1"/>
</dbReference>
<evidence type="ECO:0000313" key="15">
    <source>
        <dbReference type="Proteomes" id="UP000175691"/>
    </source>
</evidence>
<evidence type="ECO:0000256" key="10">
    <source>
        <dbReference type="PROSITE-ProRule" id="PRU00169"/>
    </source>
</evidence>
<feature type="domain" description="Response regulatory" evidence="13">
    <location>
        <begin position="595"/>
        <end position="709"/>
    </location>
</feature>
<dbReference type="SMART" id="SM00387">
    <property type="entry name" value="HATPase_c"/>
    <property type="match status" value="1"/>
</dbReference>
<dbReference type="Pfam" id="PF13675">
    <property type="entry name" value="PilJ"/>
    <property type="match status" value="1"/>
</dbReference>
<proteinExistence type="predicted"/>
<comment type="catalytic activity">
    <reaction evidence="1">
        <text>ATP + protein L-histidine = ADP + protein N-phospho-L-histidine.</text>
        <dbReference type="EC" id="2.7.13.3"/>
    </reaction>
</comment>
<dbReference type="EMBL" id="MDHN01000025">
    <property type="protein sequence ID" value="OFC70703.1"/>
    <property type="molecule type" value="Genomic_DNA"/>
</dbReference>
<dbReference type="InterPro" id="IPR003594">
    <property type="entry name" value="HATPase_dom"/>
</dbReference>
<keyword evidence="7" id="KW-0418">Kinase</keyword>
<dbReference type="SUPFAM" id="SSF55874">
    <property type="entry name" value="ATPase domain of HSP90 chaperone/DNA topoisomerase II/histidine kinase"/>
    <property type="match status" value="1"/>
</dbReference>
<name>A0A1E7ZB07_9ALTE</name>
<dbReference type="InterPro" id="IPR011006">
    <property type="entry name" value="CheY-like_superfamily"/>
</dbReference>
<dbReference type="AlphaFoldDB" id="A0A1E7ZB07"/>
<dbReference type="InterPro" id="IPR036890">
    <property type="entry name" value="HATPase_C_sf"/>
</dbReference>
<dbReference type="Gene3D" id="1.10.287.130">
    <property type="match status" value="1"/>
</dbReference>
<dbReference type="InterPro" id="IPR036097">
    <property type="entry name" value="HisK_dim/P_sf"/>
</dbReference>
<dbReference type="SMART" id="SM00448">
    <property type="entry name" value="REC"/>
    <property type="match status" value="2"/>
</dbReference>
<dbReference type="Gene3D" id="3.40.50.2300">
    <property type="match status" value="2"/>
</dbReference>
<dbReference type="STRING" id="1656094.BFC18_11845"/>
<dbReference type="PROSITE" id="PS50110">
    <property type="entry name" value="RESPONSE_REGULATORY"/>
    <property type="match status" value="2"/>
</dbReference>
<dbReference type="CDD" id="cd00156">
    <property type="entry name" value="REC"/>
    <property type="match status" value="1"/>
</dbReference>
<dbReference type="PRINTS" id="PR00344">
    <property type="entry name" value="BCTRLSENSOR"/>
</dbReference>
<dbReference type="InterPro" id="IPR003661">
    <property type="entry name" value="HisK_dim/P_dom"/>
</dbReference>
<feature type="domain" description="Response regulatory" evidence="13">
    <location>
        <begin position="464"/>
        <end position="581"/>
    </location>
</feature>